<dbReference type="PANTHER" id="PTHR11012:SF56">
    <property type="entry name" value="CHK KINASE-LIKE DOMAIN-CONTAINING PROTEIN-RELATED"/>
    <property type="match status" value="1"/>
</dbReference>
<dbReference type="AlphaFoldDB" id="A0A1B6DXT6"/>
<gene>
    <name evidence="1" type="ORF">g.45698</name>
</gene>
<accession>A0A1B6DXT6</accession>
<proteinExistence type="predicted"/>
<feature type="non-terminal residue" evidence="1">
    <location>
        <position position="1"/>
    </location>
</feature>
<sequence>QSLSVMESLGAYHAMTFAMFKKQPNLVLSLGEPHTFKNPNNSSFCFMKEKLLLLKNTVKNWPGFEHFENKLNLIYTNCSERMCSLLKNRDGFNVLNHGDLWTNNILFGLG</sequence>
<feature type="non-terminal residue" evidence="1">
    <location>
        <position position="110"/>
    </location>
</feature>
<organism evidence="1">
    <name type="scientific">Clastoptera arizonana</name>
    <name type="common">Arizona spittle bug</name>
    <dbReference type="NCBI Taxonomy" id="38151"/>
    <lineage>
        <taxon>Eukaryota</taxon>
        <taxon>Metazoa</taxon>
        <taxon>Ecdysozoa</taxon>
        <taxon>Arthropoda</taxon>
        <taxon>Hexapoda</taxon>
        <taxon>Insecta</taxon>
        <taxon>Pterygota</taxon>
        <taxon>Neoptera</taxon>
        <taxon>Paraneoptera</taxon>
        <taxon>Hemiptera</taxon>
        <taxon>Auchenorrhyncha</taxon>
        <taxon>Cercopoidea</taxon>
        <taxon>Clastopteridae</taxon>
        <taxon>Clastoptera</taxon>
    </lineage>
</organism>
<dbReference type="SUPFAM" id="SSF56112">
    <property type="entry name" value="Protein kinase-like (PK-like)"/>
    <property type="match status" value="1"/>
</dbReference>
<dbReference type="InterPro" id="IPR004119">
    <property type="entry name" value="EcKL"/>
</dbReference>
<protein>
    <recommendedName>
        <fullName evidence="2">CHK kinase-like domain-containing protein</fullName>
    </recommendedName>
</protein>
<dbReference type="EMBL" id="GEDC01006818">
    <property type="protein sequence ID" value="JAS30480.1"/>
    <property type="molecule type" value="Transcribed_RNA"/>
</dbReference>
<reference evidence="1" key="1">
    <citation type="submission" date="2015-12" db="EMBL/GenBank/DDBJ databases">
        <title>De novo transcriptome assembly of four potential Pierce s Disease insect vectors from Arizona vineyards.</title>
        <authorList>
            <person name="Tassone E.E."/>
        </authorList>
    </citation>
    <scope>NUCLEOTIDE SEQUENCE</scope>
</reference>
<dbReference type="InterPro" id="IPR011009">
    <property type="entry name" value="Kinase-like_dom_sf"/>
</dbReference>
<name>A0A1B6DXT6_9HEMI</name>
<dbReference type="Pfam" id="PF02958">
    <property type="entry name" value="EcKL"/>
    <property type="match status" value="1"/>
</dbReference>
<evidence type="ECO:0008006" key="2">
    <source>
        <dbReference type="Google" id="ProtNLM"/>
    </source>
</evidence>
<evidence type="ECO:0000313" key="1">
    <source>
        <dbReference type="EMBL" id="JAS30480.1"/>
    </source>
</evidence>
<dbReference type="PANTHER" id="PTHR11012">
    <property type="entry name" value="PROTEIN KINASE-LIKE DOMAIN-CONTAINING"/>
    <property type="match status" value="1"/>
</dbReference>